<reference evidence="5" key="1">
    <citation type="journal article" date="2021" name="PeerJ">
        <title>Extensive microbial diversity within the chicken gut microbiome revealed by metagenomics and culture.</title>
        <authorList>
            <person name="Gilroy R."/>
            <person name="Ravi A."/>
            <person name="Getino M."/>
            <person name="Pursley I."/>
            <person name="Horton D.L."/>
            <person name="Alikhan N.F."/>
            <person name="Baker D."/>
            <person name="Gharbi K."/>
            <person name="Hall N."/>
            <person name="Watson M."/>
            <person name="Adriaenssens E.M."/>
            <person name="Foster-Nyarko E."/>
            <person name="Jarju S."/>
            <person name="Secka A."/>
            <person name="Antonio M."/>
            <person name="Oren A."/>
            <person name="Chaudhuri R.R."/>
            <person name="La Ragione R."/>
            <person name="Hildebrand F."/>
            <person name="Pallen M.J."/>
        </authorList>
    </citation>
    <scope>NUCLEOTIDE SEQUENCE</scope>
    <source>
        <strain evidence="5">ChiW19-6364</strain>
    </source>
</reference>
<evidence type="ECO:0000313" key="5">
    <source>
        <dbReference type="EMBL" id="HJD40750.1"/>
    </source>
</evidence>
<keyword evidence="4" id="KW-0472">Membrane</keyword>
<reference evidence="5" key="2">
    <citation type="submission" date="2021-04" db="EMBL/GenBank/DDBJ databases">
        <authorList>
            <person name="Gilroy R."/>
        </authorList>
    </citation>
    <scope>NUCLEOTIDE SEQUENCE</scope>
    <source>
        <strain evidence="5">ChiW19-6364</strain>
    </source>
</reference>
<protein>
    <submittedName>
        <fullName evidence="5">Class B sortase</fullName>
        <ecNumber evidence="5">3.4.22.71</ecNumber>
    </submittedName>
</protein>
<proteinExistence type="predicted"/>
<gene>
    <name evidence="5" type="primary">srtB</name>
    <name evidence="5" type="ORF">H9913_12065</name>
</gene>
<dbReference type="AlphaFoldDB" id="A0A9D2RBK3"/>
<dbReference type="NCBIfam" id="TIGR03064">
    <property type="entry name" value="sortase_srtB"/>
    <property type="match status" value="1"/>
</dbReference>
<evidence type="ECO:0000256" key="1">
    <source>
        <dbReference type="ARBA" id="ARBA00022801"/>
    </source>
</evidence>
<dbReference type="SUPFAM" id="SSF63817">
    <property type="entry name" value="Sortase"/>
    <property type="match status" value="1"/>
</dbReference>
<dbReference type="EC" id="3.4.22.71" evidence="5"/>
<organism evidence="5 6">
    <name type="scientific">Candidatus Blautia stercoripullorum</name>
    <dbReference type="NCBI Taxonomy" id="2838502"/>
    <lineage>
        <taxon>Bacteria</taxon>
        <taxon>Bacillati</taxon>
        <taxon>Bacillota</taxon>
        <taxon>Clostridia</taxon>
        <taxon>Lachnospirales</taxon>
        <taxon>Lachnospiraceae</taxon>
        <taxon>Blautia</taxon>
    </lineage>
</organism>
<evidence type="ECO:0000256" key="2">
    <source>
        <dbReference type="PIRSR" id="PIRSR605754-1"/>
    </source>
</evidence>
<accession>A0A9D2RBK3</accession>
<dbReference type="CDD" id="cd05826">
    <property type="entry name" value="Sortase_B"/>
    <property type="match status" value="1"/>
</dbReference>
<comment type="caution">
    <text evidence="5">The sequence shown here is derived from an EMBL/GenBank/DDBJ whole genome shotgun (WGS) entry which is preliminary data.</text>
</comment>
<evidence type="ECO:0000256" key="4">
    <source>
        <dbReference type="SAM" id="Phobius"/>
    </source>
</evidence>
<dbReference type="Gene3D" id="2.40.260.10">
    <property type="entry name" value="Sortase"/>
    <property type="match status" value="1"/>
</dbReference>
<evidence type="ECO:0000313" key="6">
    <source>
        <dbReference type="Proteomes" id="UP000823850"/>
    </source>
</evidence>
<keyword evidence="4" id="KW-1133">Transmembrane helix</keyword>
<feature type="active site" description="Acyl-thioester intermediate" evidence="2">
    <location>
        <position position="242"/>
    </location>
</feature>
<dbReference type="InterPro" id="IPR023365">
    <property type="entry name" value="Sortase_dom-sf"/>
</dbReference>
<dbReference type="Pfam" id="PF04203">
    <property type="entry name" value="Sortase"/>
    <property type="match status" value="1"/>
</dbReference>
<sequence>MDKNKRTAGDILRYVILIAAACIFVFSAVQLIQIFLEYRAGTEEYEGLLKYVQTEPAEDVEETVPEEPEKEGPVPPDIDWEGLRKINGDIIGWLQIEGTEINYPVVQGTDNSYYLSHTFEKNENGAGAIFIDCANSRDFQDCNTIVYGHNMKNGSMFGTLRKYFQSEESLPGNYIWMCTPEKNYRYEIFSSHVVDSGGEAYTLFSAPDQQFQEYLDRMKAQSLVDFHIKPGMEDKIITLSTCTGDEATRFIVQARQEGEY</sequence>
<keyword evidence="4" id="KW-0812">Transmembrane</keyword>
<feature type="active site" description="Proton donor/acceptor" evidence="2">
    <location>
        <position position="149"/>
    </location>
</feature>
<evidence type="ECO:0000256" key="3">
    <source>
        <dbReference type="SAM" id="MobiDB-lite"/>
    </source>
</evidence>
<dbReference type="InterPro" id="IPR009835">
    <property type="entry name" value="SrtB"/>
</dbReference>
<feature type="transmembrane region" description="Helical" evidence="4">
    <location>
        <begin position="12"/>
        <end position="36"/>
    </location>
</feature>
<name>A0A9D2RBK3_9FIRM</name>
<feature type="compositionally biased region" description="Acidic residues" evidence="3">
    <location>
        <begin position="56"/>
        <end position="69"/>
    </location>
</feature>
<dbReference type="GO" id="GO:0016787">
    <property type="term" value="F:hydrolase activity"/>
    <property type="evidence" value="ECO:0007669"/>
    <property type="project" value="UniProtKB-KW"/>
</dbReference>
<dbReference type="EMBL" id="DWUX01000211">
    <property type="protein sequence ID" value="HJD40750.1"/>
    <property type="molecule type" value="Genomic_DNA"/>
</dbReference>
<keyword evidence="1 5" id="KW-0378">Hydrolase</keyword>
<dbReference type="InterPro" id="IPR005754">
    <property type="entry name" value="Sortase"/>
</dbReference>
<dbReference type="Proteomes" id="UP000823850">
    <property type="component" value="Unassembled WGS sequence"/>
</dbReference>
<feature type="region of interest" description="Disordered" evidence="3">
    <location>
        <begin position="56"/>
        <end position="77"/>
    </location>
</feature>